<feature type="chain" id="PRO_5046249273" description="Outer membrane protein beta-barrel domain-containing protein" evidence="1">
    <location>
        <begin position="20"/>
        <end position="170"/>
    </location>
</feature>
<reference evidence="2 3" key="1">
    <citation type="submission" date="2017-05" db="EMBL/GenBank/DDBJ databases">
        <authorList>
            <person name="Varghese N."/>
            <person name="Submissions S."/>
        </authorList>
    </citation>
    <scope>NUCLEOTIDE SEQUENCE [LARGE SCALE GENOMIC DNA]</scope>
    <source>
        <strain evidence="2 3">DSM 18015</strain>
    </source>
</reference>
<organism evidence="2 3">
    <name type="scientific">Epilithonimonas pallida</name>
    <dbReference type="NCBI Taxonomy" id="373671"/>
    <lineage>
        <taxon>Bacteria</taxon>
        <taxon>Pseudomonadati</taxon>
        <taxon>Bacteroidota</taxon>
        <taxon>Flavobacteriia</taxon>
        <taxon>Flavobacteriales</taxon>
        <taxon>Weeksellaceae</taxon>
        <taxon>Chryseobacterium group</taxon>
        <taxon>Epilithonimonas</taxon>
    </lineage>
</organism>
<dbReference type="EMBL" id="FXUO01000004">
    <property type="protein sequence ID" value="SMP92351.1"/>
    <property type="molecule type" value="Genomic_DNA"/>
</dbReference>
<dbReference type="RefSeq" id="WP_283416489.1">
    <property type="nucleotide sequence ID" value="NZ_FXUO01000004.1"/>
</dbReference>
<keyword evidence="3" id="KW-1185">Reference proteome</keyword>
<sequence>MISKILCFILMLFTISAASQSLITKSKKYPAFFVGYQFSPEARDNTETWESSKMHILEIAYGKVLDHGTRHGESAAWYTGTDLIFNYKESFLVAPKIGANTSGGALVLGGEIQFQTDFNKVVPRAMPYLGLGGLGRRLFIGYNFRLLKTEFFPVNTLNIGLTLPIRTKKG</sequence>
<name>A0ABY1R4Y5_9FLAO</name>
<comment type="caution">
    <text evidence="2">The sequence shown here is derived from an EMBL/GenBank/DDBJ whole genome shotgun (WGS) entry which is preliminary data.</text>
</comment>
<evidence type="ECO:0000313" key="3">
    <source>
        <dbReference type="Proteomes" id="UP001158050"/>
    </source>
</evidence>
<dbReference type="Proteomes" id="UP001158050">
    <property type="component" value="Unassembled WGS sequence"/>
</dbReference>
<evidence type="ECO:0000313" key="2">
    <source>
        <dbReference type="EMBL" id="SMP92351.1"/>
    </source>
</evidence>
<evidence type="ECO:0008006" key="4">
    <source>
        <dbReference type="Google" id="ProtNLM"/>
    </source>
</evidence>
<keyword evidence="1" id="KW-0732">Signal</keyword>
<accession>A0ABY1R4Y5</accession>
<protein>
    <recommendedName>
        <fullName evidence="4">Outer membrane protein beta-barrel domain-containing protein</fullName>
    </recommendedName>
</protein>
<evidence type="ECO:0000256" key="1">
    <source>
        <dbReference type="SAM" id="SignalP"/>
    </source>
</evidence>
<proteinExistence type="predicted"/>
<gene>
    <name evidence="2" type="ORF">SAMN05421679_10410</name>
</gene>
<feature type="signal peptide" evidence="1">
    <location>
        <begin position="1"/>
        <end position="19"/>
    </location>
</feature>